<gene>
    <name evidence="2" type="ORF">GKJPGBOP_06034</name>
</gene>
<dbReference type="Proteomes" id="UP000286746">
    <property type="component" value="Unassembled WGS sequence"/>
</dbReference>
<dbReference type="PIRSF" id="PIRSF016184">
    <property type="entry name" value="PhzC_PhzF"/>
    <property type="match status" value="1"/>
</dbReference>
<proteinExistence type="predicted"/>
<dbReference type="SUPFAM" id="SSF54506">
    <property type="entry name" value="Diaminopimelate epimerase-like"/>
    <property type="match status" value="1"/>
</dbReference>
<feature type="active site" evidence="1">
    <location>
        <position position="52"/>
    </location>
</feature>
<dbReference type="Pfam" id="PF02567">
    <property type="entry name" value="PhzC-PhzF"/>
    <property type="match status" value="1"/>
</dbReference>
<evidence type="ECO:0000256" key="1">
    <source>
        <dbReference type="PIRSR" id="PIRSR016184-1"/>
    </source>
</evidence>
<keyword evidence="3" id="KW-1185">Reference proteome</keyword>
<dbReference type="InterPro" id="IPR003719">
    <property type="entry name" value="Phenazine_PhzF-like"/>
</dbReference>
<dbReference type="GO" id="GO:0003824">
    <property type="term" value="F:catalytic activity"/>
    <property type="evidence" value="ECO:0007669"/>
    <property type="project" value="InterPro"/>
</dbReference>
<dbReference type="AlphaFoldDB" id="A0A401WA91"/>
<dbReference type="Gene3D" id="3.10.310.10">
    <property type="entry name" value="Diaminopimelate Epimerase, Chain A, domain 1"/>
    <property type="match status" value="1"/>
</dbReference>
<reference evidence="2 3" key="1">
    <citation type="submission" date="2018-11" db="EMBL/GenBank/DDBJ databases">
        <title>Whole genome sequence of Streptomyces paromomycinus NBRC 15454(T).</title>
        <authorList>
            <person name="Komaki H."/>
            <person name="Tamura T."/>
        </authorList>
    </citation>
    <scope>NUCLEOTIDE SEQUENCE [LARGE SCALE GENOMIC DNA]</scope>
    <source>
        <strain evidence="2 3">NBRC 15454</strain>
    </source>
</reference>
<comment type="caution">
    <text evidence="2">The sequence shown here is derived from an EMBL/GenBank/DDBJ whole genome shotgun (WGS) entry which is preliminary data.</text>
</comment>
<evidence type="ECO:0000313" key="3">
    <source>
        <dbReference type="Proteomes" id="UP000286746"/>
    </source>
</evidence>
<dbReference type="RefSeq" id="WP_125056685.1">
    <property type="nucleotide sequence ID" value="NZ_BHZD01000001.1"/>
</dbReference>
<accession>A0A401WA91</accession>
<protein>
    <recommendedName>
        <fullName evidence="4">PhzF family phenazine biosynthesis protein</fullName>
    </recommendedName>
</protein>
<evidence type="ECO:0008006" key="4">
    <source>
        <dbReference type="Google" id="ProtNLM"/>
    </source>
</evidence>
<organism evidence="2 3">
    <name type="scientific">Streptomyces paromomycinus</name>
    <name type="common">Streptomyces rimosus subsp. paromomycinus</name>
    <dbReference type="NCBI Taxonomy" id="92743"/>
    <lineage>
        <taxon>Bacteria</taxon>
        <taxon>Bacillati</taxon>
        <taxon>Actinomycetota</taxon>
        <taxon>Actinomycetes</taxon>
        <taxon>Kitasatosporales</taxon>
        <taxon>Streptomycetaceae</taxon>
        <taxon>Streptomyces</taxon>
    </lineage>
</organism>
<sequence length="231" mass="24493">MPAIRTPELHVVRVFCGPDGRGGNPLGVVRNGAAVPDGAARQALAAELGFSETVFLDGPGRGRPGRIDIRTPSVRLPFAGHPLVGTAWLLRHLGQPVSMLRPPAGEVPVTYDGECVWVRGRPEWSTGRRTQEYATAADVEALPGPPPGDGPLYVWAWRDRGAGTVCARFFPRRGDGIVEDEATGAAALTLTHELGRALDVRQGTGSRILTRPHADGTIALGGRVVPVRTTP</sequence>
<dbReference type="EMBL" id="BHZD01000001">
    <property type="protein sequence ID" value="GCD46286.1"/>
    <property type="molecule type" value="Genomic_DNA"/>
</dbReference>
<evidence type="ECO:0000313" key="2">
    <source>
        <dbReference type="EMBL" id="GCD46286.1"/>
    </source>
</evidence>
<name>A0A401WA91_STREY</name>